<keyword evidence="2" id="KW-0472">Membrane</keyword>
<evidence type="ECO:0008006" key="4">
    <source>
        <dbReference type="Google" id="ProtNLM"/>
    </source>
</evidence>
<evidence type="ECO:0000313" key="3">
    <source>
        <dbReference type="EMBL" id="CBI08333.1"/>
    </source>
</evidence>
<evidence type="ECO:0000256" key="2">
    <source>
        <dbReference type="SAM" id="Phobius"/>
    </source>
</evidence>
<evidence type="ECO:0000256" key="1">
    <source>
        <dbReference type="SAM" id="Coils"/>
    </source>
</evidence>
<keyword evidence="2" id="KW-1133">Transmembrane helix</keyword>
<keyword evidence="2" id="KW-0812">Transmembrane</keyword>
<comment type="caution">
    <text evidence="3">The sequence shown here is derived from an EMBL/GenBank/DDBJ whole genome shotgun (WGS) entry which is preliminary data.</text>
</comment>
<proteinExistence type="predicted"/>
<sequence length="276" mass="30132">MSEFDTAPPRSVSGALLGLVAASLLAAVIGLGWSYVLAGRISREDAALSDANQQTAKLAAELRETNARLKVASEEMGQSLGLTQKQLEARAQDILRREQADNQRLETAQKATSQQVTAVSSEVSNVKTDVGGVKTDVAKTQSDLASAVSQMQSMKGDMGMQSGLIARNQDELDVLKHQGDRNYYSFKLIRGRRQPVATVSLELRRADVKHSRFTLDVLADDKTYEKKDRNVDEPLQFYTGKDPMLYEIVVNSIGKNEVSGYISTPKNAPTPITVSK</sequence>
<feature type="coiled-coil region" evidence="1">
    <location>
        <begin position="48"/>
        <end position="115"/>
    </location>
</feature>
<name>E6QM62_9ZZZZ</name>
<dbReference type="AlphaFoldDB" id="E6QM62"/>
<protein>
    <recommendedName>
        <fullName evidence="4">Chromosome partition protein Smc</fullName>
    </recommendedName>
</protein>
<feature type="transmembrane region" description="Helical" evidence="2">
    <location>
        <begin position="12"/>
        <end position="38"/>
    </location>
</feature>
<gene>
    <name evidence="3" type="ORF">CARN6_1790</name>
</gene>
<dbReference type="Gene3D" id="1.20.5.170">
    <property type="match status" value="1"/>
</dbReference>
<accession>E6QM62</accession>
<keyword evidence="1" id="KW-0175">Coiled coil</keyword>
<reference evidence="3" key="1">
    <citation type="submission" date="2009-10" db="EMBL/GenBank/DDBJ databases">
        <title>Diversity of trophic interactions inside an arsenic-rich microbial ecosystem.</title>
        <authorList>
            <person name="Bertin P.N."/>
            <person name="Heinrich-Salmeron A."/>
            <person name="Pelletier E."/>
            <person name="Goulhen-Chollet F."/>
            <person name="Arsene-Ploetze F."/>
            <person name="Gallien S."/>
            <person name="Calteau A."/>
            <person name="Vallenet D."/>
            <person name="Casiot C."/>
            <person name="Chane-Woon-Ming B."/>
            <person name="Giloteaux L."/>
            <person name="Barakat M."/>
            <person name="Bonnefoy V."/>
            <person name="Bruneel O."/>
            <person name="Chandler M."/>
            <person name="Cleiss J."/>
            <person name="Duran R."/>
            <person name="Elbaz-Poulichet F."/>
            <person name="Fonknechten N."/>
            <person name="Lauga B."/>
            <person name="Mornico D."/>
            <person name="Ortet P."/>
            <person name="Schaeffer C."/>
            <person name="Siguier P."/>
            <person name="Alexander Thil Smith A."/>
            <person name="Van Dorsselaer A."/>
            <person name="Weissenbach J."/>
            <person name="Medigue C."/>
            <person name="Le Paslier D."/>
        </authorList>
    </citation>
    <scope>NUCLEOTIDE SEQUENCE</scope>
</reference>
<organism evidence="3">
    <name type="scientific">mine drainage metagenome</name>
    <dbReference type="NCBI Taxonomy" id="410659"/>
    <lineage>
        <taxon>unclassified sequences</taxon>
        <taxon>metagenomes</taxon>
        <taxon>ecological metagenomes</taxon>
    </lineage>
</organism>
<dbReference type="EMBL" id="CABQ01000207">
    <property type="protein sequence ID" value="CBI08333.1"/>
    <property type="molecule type" value="Genomic_DNA"/>
</dbReference>